<comment type="caution">
    <text evidence="1">The sequence shown here is derived from an EMBL/GenBank/DDBJ whole genome shotgun (WGS) entry which is preliminary data.</text>
</comment>
<dbReference type="AlphaFoldDB" id="A0A5J5EFA9"/>
<dbReference type="SUPFAM" id="SSF89372">
    <property type="entry name" value="Fucose-specific lectin"/>
    <property type="match status" value="1"/>
</dbReference>
<proteinExistence type="predicted"/>
<dbReference type="Gene3D" id="2.120.10.70">
    <property type="entry name" value="Fucose-specific lectin"/>
    <property type="match status" value="1"/>
</dbReference>
<dbReference type="InParanoid" id="A0A5J5EFA9"/>
<reference evidence="1 3" key="1">
    <citation type="submission" date="2019-09" db="EMBL/GenBank/DDBJ databases">
        <title>Draft genome of the ectomycorrhizal ascomycete Sphaerosporella brunnea.</title>
        <authorList>
            <consortium name="DOE Joint Genome Institute"/>
            <person name="Benucci G.M."/>
            <person name="Marozzi G."/>
            <person name="Antonielli L."/>
            <person name="Sanchez S."/>
            <person name="Marco P."/>
            <person name="Wang X."/>
            <person name="Falini L.B."/>
            <person name="Barry K."/>
            <person name="Haridas S."/>
            <person name="Lipzen A."/>
            <person name="Labutti K."/>
            <person name="Grigoriev I.V."/>
            <person name="Murat C."/>
            <person name="Martin F."/>
            <person name="Albertini E."/>
            <person name="Donnini D."/>
            <person name="Bonito G."/>
        </authorList>
    </citation>
    <scope>NUCLEOTIDE SEQUENCE [LARGE SCALE GENOMIC DNA]</scope>
    <source>
        <strain evidence="1 3">Sb_GMNB300</strain>
    </source>
</reference>
<dbReference type="OrthoDB" id="406838at2759"/>
<organism evidence="1 3">
    <name type="scientific">Sphaerosporella brunnea</name>
    <dbReference type="NCBI Taxonomy" id="1250544"/>
    <lineage>
        <taxon>Eukaryota</taxon>
        <taxon>Fungi</taxon>
        <taxon>Dikarya</taxon>
        <taxon>Ascomycota</taxon>
        <taxon>Pezizomycotina</taxon>
        <taxon>Pezizomycetes</taxon>
        <taxon>Pezizales</taxon>
        <taxon>Pyronemataceae</taxon>
        <taxon>Sphaerosporella</taxon>
    </lineage>
</organism>
<evidence type="ECO:0000313" key="2">
    <source>
        <dbReference type="EMBL" id="KAA8894368.1"/>
    </source>
</evidence>
<gene>
    <name evidence="1" type="ORF">FN846DRAFT_786446</name>
    <name evidence="2" type="ORF">FN846DRAFT_786447</name>
</gene>
<protein>
    <submittedName>
        <fullName evidence="1">Uncharacterized protein</fullName>
    </submittedName>
</protein>
<keyword evidence="3" id="KW-1185">Reference proteome</keyword>
<evidence type="ECO:0000313" key="3">
    <source>
        <dbReference type="Proteomes" id="UP000326924"/>
    </source>
</evidence>
<dbReference type="EMBL" id="VXIS01000345">
    <property type="protein sequence ID" value="KAA8894368.1"/>
    <property type="molecule type" value="Genomic_DNA"/>
</dbReference>
<dbReference type="EMBL" id="VXIS01000345">
    <property type="protein sequence ID" value="KAA8894365.1"/>
    <property type="molecule type" value="Genomic_DNA"/>
</dbReference>
<sequence>MKENIAGQAGLLSSISEGLLRSRARLLPGVTIVSNLSKRQSPRRGEKMLDLFYVDQHKMLFHKIMCEDGAWTAEGDLGGPSGTALAAVSWGPDRLDDVFAVDVDRKLLHRWWDQ</sequence>
<name>A0A5J5EFA9_9PEZI</name>
<dbReference type="Proteomes" id="UP000326924">
    <property type="component" value="Unassembled WGS sequence"/>
</dbReference>
<evidence type="ECO:0000313" key="1">
    <source>
        <dbReference type="EMBL" id="KAA8894365.1"/>
    </source>
</evidence>
<accession>A0A5J5EFA9</accession>